<dbReference type="InterPro" id="IPR007278">
    <property type="entry name" value="DUF397"/>
</dbReference>
<protein>
    <submittedName>
        <fullName evidence="2">DUF397 domain-containing protein</fullName>
    </submittedName>
</protein>
<sequence>MTDPIWQKSSFSGADDSPNCVELATADGKIMMRESADPETIIATSPERLRSLLFRVKAGDLDHLI</sequence>
<accession>A0A370BB83</accession>
<dbReference type="RefSeq" id="WP_114622656.1">
    <property type="nucleotide sequence ID" value="NZ_QQNA01000034.1"/>
</dbReference>
<name>A0A370BB83_9ACTN</name>
<dbReference type="EMBL" id="QQNA01000034">
    <property type="protein sequence ID" value="RDG39048.1"/>
    <property type="molecule type" value="Genomic_DNA"/>
</dbReference>
<dbReference type="Pfam" id="PF04149">
    <property type="entry name" value="DUF397"/>
    <property type="match status" value="1"/>
</dbReference>
<keyword evidence="3" id="KW-1185">Reference proteome</keyword>
<gene>
    <name evidence="2" type="ORF">DVH02_06110</name>
</gene>
<organism evidence="2 3">
    <name type="scientific">Streptomyces corynorhini</name>
    <dbReference type="NCBI Taxonomy" id="2282652"/>
    <lineage>
        <taxon>Bacteria</taxon>
        <taxon>Bacillati</taxon>
        <taxon>Actinomycetota</taxon>
        <taxon>Actinomycetes</taxon>
        <taxon>Kitasatosporales</taxon>
        <taxon>Streptomycetaceae</taxon>
        <taxon>Streptomyces</taxon>
    </lineage>
</organism>
<reference evidence="2 3" key="1">
    <citation type="submission" date="2018-07" db="EMBL/GenBank/DDBJ databases">
        <title>Streptomyces species from bats.</title>
        <authorList>
            <person name="Dunlap C."/>
        </authorList>
    </citation>
    <scope>NUCLEOTIDE SEQUENCE [LARGE SCALE GENOMIC DNA]</scope>
    <source>
        <strain evidence="2 3">AC230</strain>
    </source>
</reference>
<feature type="domain" description="DUF397" evidence="1">
    <location>
        <begin position="6"/>
        <end position="57"/>
    </location>
</feature>
<dbReference type="Proteomes" id="UP000253741">
    <property type="component" value="Unassembled WGS sequence"/>
</dbReference>
<evidence type="ECO:0000313" key="3">
    <source>
        <dbReference type="Proteomes" id="UP000253741"/>
    </source>
</evidence>
<dbReference type="OrthoDB" id="3402668at2"/>
<proteinExistence type="predicted"/>
<evidence type="ECO:0000259" key="1">
    <source>
        <dbReference type="Pfam" id="PF04149"/>
    </source>
</evidence>
<evidence type="ECO:0000313" key="2">
    <source>
        <dbReference type="EMBL" id="RDG39048.1"/>
    </source>
</evidence>
<dbReference type="AlphaFoldDB" id="A0A370BB83"/>
<comment type="caution">
    <text evidence="2">The sequence shown here is derived from an EMBL/GenBank/DDBJ whole genome shotgun (WGS) entry which is preliminary data.</text>
</comment>